<gene>
    <name evidence="1" type="ORF">BN2614_LOCUS3</name>
</gene>
<comment type="caution">
    <text evidence="1">The sequence shown here is derived from an EMBL/GenBank/DDBJ whole genome shotgun (WGS) entry which is preliminary data.</text>
</comment>
<proteinExistence type="predicted"/>
<dbReference type="PROSITE" id="PS51257">
    <property type="entry name" value="PROKAR_LIPOPROTEIN"/>
    <property type="match status" value="1"/>
</dbReference>
<sequence length="41" mass="4508">MSPREFWPPQSPTTLVVSCSDVRGTQHRGGITKILPQSLIS</sequence>
<evidence type="ECO:0000313" key="1">
    <source>
        <dbReference type="EMBL" id="VCW97211.1"/>
    </source>
</evidence>
<name>A0A9X9LV87_GULGU</name>
<evidence type="ECO:0000313" key="2">
    <source>
        <dbReference type="Proteomes" id="UP000269945"/>
    </source>
</evidence>
<dbReference type="Proteomes" id="UP000269945">
    <property type="component" value="Unassembled WGS sequence"/>
</dbReference>
<keyword evidence="2" id="KW-1185">Reference proteome</keyword>
<accession>A0A9X9LV87</accession>
<dbReference type="AlphaFoldDB" id="A0A9X9LV87"/>
<organism evidence="1 2">
    <name type="scientific">Gulo gulo</name>
    <name type="common">Wolverine</name>
    <name type="synonym">Gluton</name>
    <dbReference type="NCBI Taxonomy" id="48420"/>
    <lineage>
        <taxon>Eukaryota</taxon>
        <taxon>Metazoa</taxon>
        <taxon>Chordata</taxon>
        <taxon>Craniata</taxon>
        <taxon>Vertebrata</taxon>
        <taxon>Euteleostomi</taxon>
        <taxon>Mammalia</taxon>
        <taxon>Eutheria</taxon>
        <taxon>Laurasiatheria</taxon>
        <taxon>Carnivora</taxon>
        <taxon>Caniformia</taxon>
        <taxon>Musteloidea</taxon>
        <taxon>Mustelidae</taxon>
        <taxon>Guloninae</taxon>
        <taxon>Gulo</taxon>
    </lineage>
</organism>
<reference evidence="1 2" key="1">
    <citation type="submission" date="2018-10" db="EMBL/GenBank/DDBJ databases">
        <authorList>
            <person name="Ekblom R."/>
            <person name="Jareborg N."/>
        </authorList>
    </citation>
    <scope>NUCLEOTIDE SEQUENCE [LARGE SCALE GENOMIC DNA]</scope>
    <source>
        <tissue evidence="1">Muscle</tissue>
    </source>
</reference>
<protein>
    <submittedName>
        <fullName evidence="1">Uncharacterized protein</fullName>
    </submittedName>
</protein>
<dbReference type="EMBL" id="CYRY02020923">
    <property type="protein sequence ID" value="VCW97211.1"/>
    <property type="molecule type" value="Genomic_DNA"/>
</dbReference>